<dbReference type="InterPro" id="IPR014752">
    <property type="entry name" value="Arrestin-like_C"/>
</dbReference>
<dbReference type="SUPFAM" id="SSF81296">
    <property type="entry name" value="E set domains"/>
    <property type="match status" value="1"/>
</dbReference>
<comment type="caution">
    <text evidence="2">The sequence shown here is derived from an EMBL/GenBank/DDBJ whole genome shotgun (WGS) entry which is preliminary data.</text>
</comment>
<proteinExistence type="predicted"/>
<organism evidence="2 3">
    <name type="scientific">Candidatus Iainarchaeum sp</name>
    <dbReference type="NCBI Taxonomy" id="3101447"/>
    <lineage>
        <taxon>Archaea</taxon>
        <taxon>Candidatus Iainarchaeota</taxon>
        <taxon>Candidatus Iainarchaeia</taxon>
        <taxon>Candidatus Iainarchaeales</taxon>
        <taxon>Candidatus Iainarchaeaceae</taxon>
        <taxon>Candidatus Iainarchaeum</taxon>
    </lineage>
</organism>
<evidence type="ECO:0000259" key="1">
    <source>
        <dbReference type="Pfam" id="PF02752"/>
    </source>
</evidence>
<reference evidence="2" key="1">
    <citation type="journal article" date="2021" name="ISME J.">
        <title>Mercury methylation by metabolically versatile and cosmopolitan marine bacteria.</title>
        <authorList>
            <person name="Lin H."/>
            <person name="Ascher D.B."/>
            <person name="Myung Y."/>
            <person name="Lamborg C.H."/>
            <person name="Hallam S.J."/>
            <person name="Gionfriddo C.M."/>
            <person name="Holt K.E."/>
            <person name="Moreau J.W."/>
        </authorList>
    </citation>
    <scope>NUCLEOTIDE SEQUENCE</scope>
    <source>
        <strain evidence="2">SI075_bin30</strain>
    </source>
</reference>
<protein>
    <recommendedName>
        <fullName evidence="1">Arrestin C-terminal-like domain-containing protein</fullName>
    </recommendedName>
</protein>
<accession>A0A8T5GDF0</accession>
<dbReference type="EMBL" id="JABJNZ010000010">
    <property type="protein sequence ID" value="MBT4869991.1"/>
    <property type="molecule type" value="Genomic_DNA"/>
</dbReference>
<name>A0A8T5GDF0_9ARCH</name>
<gene>
    <name evidence="2" type="ORF">HON47_00255</name>
</gene>
<dbReference type="InterPro" id="IPR014756">
    <property type="entry name" value="Ig_E-set"/>
</dbReference>
<evidence type="ECO:0000313" key="3">
    <source>
        <dbReference type="Proteomes" id="UP000722459"/>
    </source>
</evidence>
<dbReference type="Pfam" id="PF02752">
    <property type="entry name" value="Arrestin_C"/>
    <property type="match status" value="1"/>
</dbReference>
<dbReference type="AlphaFoldDB" id="A0A8T5GDF0"/>
<dbReference type="Gene3D" id="2.60.40.640">
    <property type="match status" value="1"/>
</dbReference>
<evidence type="ECO:0000313" key="2">
    <source>
        <dbReference type="EMBL" id="MBT4869991.1"/>
    </source>
</evidence>
<feature type="domain" description="Arrestin C-terminal-like" evidence="1">
    <location>
        <begin position="6"/>
        <end position="142"/>
    </location>
</feature>
<dbReference type="Proteomes" id="UP000722459">
    <property type="component" value="Unassembled WGS sequence"/>
</dbReference>
<dbReference type="InterPro" id="IPR011022">
    <property type="entry name" value="Arrestin_C-like"/>
</dbReference>
<sequence length="147" mass="16413">MFGMGKGKMNLILDKMNYAHGETINGKVNMTLKKPVAAKGVIATIFAETTQTKFTGNGMQKQTMKIFDFSIPLDGEREYSSAPYNYEFQITIPQKEEIKAPEGIIGGVAQAAKFLSQGMKNTKWFVEVKLDVPKGFDLRKKQQINVV</sequence>